<dbReference type="InterPro" id="IPR003439">
    <property type="entry name" value="ABC_transporter-like_ATP-bd"/>
</dbReference>
<dbReference type="SUPFAM" id="SSF52540">
    <property type="entry name" value="P-loop containing nucleoside triphosphate hydrolases"/>
    <property type="match status" value="1"/>
</dbReference>
<dbReference type="InterPro" id="IPR052156">
    <property type="entry name" value="BCAA_Transport_ATP-bd_LivF"/>
</dbReference>
<dbReference type="EMBL" id="JAWDID010000012">
    <property type="protein sequence ID" value="MDU0340256.1"/>
    <property type="molecule type" value="Genomic_DNA"/>
</dbReference>
<evidence type="ECO:0000256" key="2">
    <source>
        <dbReference type="ARBA" id="ARBA00022448"/>
    </source>
</evidence>
<dbReference type="RefSeq" id="WP_316018129.1">
    <property type="nucleotide sequence ID" value="NZ_JAWDID010000012.1"/>
</dbReference>
<dbReference type="Proteomes" id="UP001254257">
    <property type="component" value="Unassembled WGS sequence"/>
</dbReference>
<feature type="domain" description="ABC transporter" evidence="6">
    <location>
        <begin position="2"/>
        <end position="233"/>
    </location>
</feature>
<organism evidence="7 8">
    <name type="scientific">Bosea rubneri</name>
    <dbReference type="NCBI Taxonomy" id="3075434"/>
    <lineage>
        <taxon>Bacteria</taxon>
        <taxon>Pseudomonadati</taxon>
        <taxon>Pseudomonadota</taxon>
        <taxon>Alphaproteobacteria</taxon>
        <taxon>Hyphomicrobiales</taxon>
        <taxon>Boseaceae</taxon>
        <taxon>Bosea</taxon>
    </lineage>
</organism>
<dbReference type="SMART" id="SM00382">
    <property type="entry name" value="AAA"/>
    <property type="match status" value="1"/>
</dbReference>
<name>A0ABU3S6C2_9HYPH</name>
<accession>A0ABU3S6C2</accession>
<dbReference type="InterPro" id="IPR003593">
    <property type="entry name" value="AAA+_ATPase"/>
</dbReference>
<dbReference type="PANTHER" id="PTHR43820:SF4">
    <property type="entry name" value="HIGH-AFFINITY BRANCHED-CHAIN AMINO ACID TRANSPORT ATP-BINDING PROTEIN LIVF"/>
    <property type="match status" value="1"/>
</dbReference>
<dbReference type="Pfam" id="PF00005">
    <property type="entry name" value="ABC_tran"/>
    <property type="match status" value="1"/>
</dbReference>
<dbReference type="PROSITE" id="PS50893">
    <property type="entry name" value="ABC_TRANSPORTER_2"/>
    <property type="match status" value="1"/>
</dbReference>
<proteinExistence type="inferred from homology"/>
<evidence type="ECO:0000313" key="7">
    <source>
        <dbReference type="EMBL" id="MDU0340256.1"/>
    </source>
</evidence>
<dbReference type="CDD" id="cd03224">
    <property type="entry name" value="ABC_TM1139_LivF_branched"/>
    <property type="match status" value="1"/>
</dbReference>
<gene>
    <name evidence="7" type="ORF">RKE40_10205</name>
</gene>
<reference evidence="7 8" key="1">
    <citation type="submission" date="2023-09" db="EMBL/GenBank/DDBJ databases">
        <title>Whole genome shotgun sequencing (WGS) of Bosea sp. ZW T0_25, isolated from stored onions (Allium cepa).</title>
        <authorList>
            <person name="Stoll D.A."/>
            <person name="Huch M."/>
        </authorList>
    </citation>
    <scope>NUCLEOTIDE SEQUENCE [LARGE SCALE GENOMIC DNA]</scope>
    <source>
        <strain evidence="7 8">ZW T0_25</strain>
    </source>
</reference>
<keyword evidence="5" id="KW-0029">Amino-acid transport</keyword>
<sequence>MLEVRNLDAFYGDVQALFGVNLRVAEGETVAVVGANGAGKTTLINALSGTIERSGDVRFAGREIDGTEPHLIAAAGLVQVPEGRRLFRFMTVRENLELGAYAPGARADKAATLERVFTLMPKLAERSGQLAGSLSGGEQQMCAIGRALMAKPRALMFDEPTLGLAPIMVEVVFRLLDEIKASGMTILLVEQNVKQALAASDRGYVIENGRVVLEGAATALLEDARLKQAYLGG</sequence>
<protein>
    <submittedName>
        <fullName evidence="7">ABC transporter ATP-binding protein</fullName>
    </submittedName>
</protein>
<evidence type="ECO:0000256" key="3">
    <source>
        <dbReference type="ARBA" id="ARBA00022741"/>
    </source>
</evidence>
<dbReference type="GO" id="GO:0005524">
    <property type="term" value="F:ATP binding"/>
    <property type="evidence" value="ECO:0007669"/>
    <property type="project" value="UniProtKB-KW"/>
</dbReference>
<evidence type="ECO:0000259" key="6">
    <source>
        <dbReference type="PROSITE" id="PS50893"/>
    </source>
</evidence>
<evidence type="ECO:0000256" key="4">
    <source>
        <dbReference type="ARBA" id="ARBA00022840"/>
    </source>
</evidence>
<evidence type="ECO:0000256" key="1">
    <source>
        <dbReference type="ARBA" id="ARBA00005417"/>
    </source>
</evidence>
<comment type="similarity">
    <text evidence="1">Belongs to the ABC transporter superfamily.</text>
</comment>
<keyword evidence="8" id="KW-1185">Reference proteome</keyword>
<keyword evidence="4 7" id="KW-0067">ATP-binding</keyword>
<dbReference type="PANTHER" id="PTHR43820">
    <property type="entry name" value="HIGH-AFFINITY BRANCHED-CHAIN AMINO ACID TRANSPORT ATP-BINDING PROTEIN LIVF"/>
    <property type="match status" value="1"/>
</dbReference>
<dbReference type="Gene3D" id="3.40.50.300">
    <property type="entry name" value="P-loop containing nucleotide triphosphate hydrolases"/>
    <property type="match status" value="1"/>
</dbReference>
<keyword evidence="3" id="KW-0547">Nucleotide-binding</keyword>
<evidence type="ECO:0000313" key="8">
    <source>
        <dbReference type="Proteomes" id="UP001254257"/>
    </source>
</evidence>
<evidence type="ECO:0000256" key="5">
    <source>
        <dbReference type="ARBA" id="ARBA00022970"/>
    </source>
</evidence>
<keyword evidence="2" id="KW-0813">Transport</keyword>
<dbReference type="InterPro" id="IPR027417">
    <property type="entry name" value="P-loop_NTPase"/>
</dbReference>
<comment type="caution">
    <text evidence="7">The sequence shown here is derived from an EMBL/GenBank/DDBJ whole genome shotgun (WGS) entry which is preliminary data.</text>
</comment>